<dbReference type="Gene3D" id="2.40.30.170">
    <property type="match status" value="1"/>
</dbReference>
<dbReference type="Proteomes" id="UP000287502">
    <property type="component" value="Chromosome"/>
</dbReference>
<dbReference type="InterPro" id="IPR030190">
    <property type="entry name" value="MacA_alpha-hairpin_sf"/>
</dbReference>
<name>A0A410K0C2_9BACT</name>
<dbReference type="Gene3D" id="2.40.420.20">
    <property type="match status" value="1"/>
</dbReference>
<dbReference type="OrthoDB" id="9810430at2"/>
<gene>
    <name evidence="5" type="ORF">EP073_10695</name>
</gene>
<organism evidence="5 6">
    <name type="scientific">Geovibrio thiophilus</name>
    <dbReference type="NCBI Taxonomy" id="139438"/>
    <lineage>
        <taxon>Bacteria</taxon>
        <taxon>Pseudomonadati</taxon>
        <taxon>Deferribacterota</taxon>
        <taxon>Deferribacteres</taxon>
        <taxon>Deferribacterales</taxon>
        <taxon>Geovibrionaceae</taxon>
        <taxon>Geovibrio</taxon>
    </lineage>
</organism>
<accession>A0A410K0C2</accession>
<dbReference type="Pfam" id="PF25917">
    <property type="entry name" value="BSH_RND"/>
    <property type="match status" value="1"/>
</dbReference>
<dbReference type="GO" id="GO:1990961">
    <property type="term" value="P:xenobiotic detoxification by transmembrane export across the plasma membrane"/>
    <property type="evidence" value="ECO:0007669"/>
    <property type="project" value="InterPro"/>
</dbReference>
<dbReference type="GO" id="GO:0030313">
    <property type="term" value="C:cell envelope"/>
    <property type="evidence" value="ECO:0007669"/>
    <property type="project" value="UniProtKB-SubCell"/>
</dbReference>
<dbReference type="Gene3D" id="6.10.140.1990">
    <property type="match status" value="1"/>
</dbReference>
<dbReference type="RefSeq" id="WP_128467137.1">
    <property type="nucleotide sequence ID" value="NZ_CP035108.1"/>
</dbReference>
<sequence length="411" mass="46041">MKKIFAILLACTLLGAGVFAFLSKRGGGKIQILETVKAEKATIEDQLLATGIVKPVVGAKIEIGARATGLISSLPVKVGDRVEQGQLIAKIDSREIERNIETMRISLKTLKANLEKERSLFPVNTDLQRKNIEKREADLRLAERNYGRQKKLYDQDASTDEKLDQSLHELKLAQAELDSVKTELEKIRTTHVNDIIVLENQIKETEARLQELLVQRSYYDIHAPISGVVTQVAADEGETIVAGLQVANLITILQPEKLEMWIYVDETDIGKIKEGMKVFYTVDTYPKKRFDGVISRIYLEPETKEGIVYYTAVISITPEDALLLKTDMTTHVRIVREVKQDVLSVQNGAVKWDGAESVVYKITGDRKNPAERISVKTGVKDENRTEITEGLSEGDEIALKIILPEKKQGFN</sequence>
<proteinExistence type="predicted"/>
<feature type="coiled-coil region" evidence="3">
    <location>
        <begin position="163"/>
        <end position="215"/>
    </location>
</feature>
<evidence type="ECO:0000256" key="1">
    <source>
        <dbReference type="ARBA" id="ARBA00004196"/>
    </source>
</evidence>
<dbReference type="EMBL" id="CP035108">
    <property type="protein sequence ID" value="QAR33852.1"/>
    <property type="molecule type" value="Genomic_DNA"/>
</dbReference>
<dbReference type="AlphaFoldDB" id="A0A410K0C2"/>
<dbReference type="SUPFAM" id="SSF111369">
    <property type="entry name" value="HlyD-like secretion proteins"/>
    <property type="match status" value="2"/>
</dbReference>
<keyword evidence="6" id="KW-1185">Reference proteome</keyword>
<comment type="subcellular location">
    <subcellularLocation>
        <location evidence="1">Cell envelope</location>
    </subcellularLocation>
</comment>
<evidence type="ECO:0000259" key="4">
    <source>
        <dbReference type="Pfam" id="PF25917"/>
    </source>
</evidence>
<evidence type="ECO:0000256" key="2">
    <source>
        <dbReference type="ARBA" id="ARBA00023054"/>
    </source>
</evidence>
<feature type="coiled-coil region" evidence="3">
    <location>
        <begin position="93"/>
        <end position="120"/>
    </location>
</feature>
<protein>
    <submittedName>
        <fullName evidence="5">HlyD family efflux transporter periplasmic adaptor subunit</fullName>
    </submittedName>
</protein>
<feature type="domain" description="Multidrug resistance protein MdtA-like barrel-sandwich hybrid" evidence="4">
    <location>
        <begin position="60"/>
        <end position="250"/>
    </location>
</feature>
<dbReference type="GO" id="GO:1990195">
    <property type="term" value="C:macrolide transmembrane transporter complex"/>
    <property type="evidence" value="ECO:0007669"/>
    <property type="project" value="InterPro"/>
</dbReference>
<reference evidence="5 6" key="1">
    <citation type="submission" date="2019-01" db="EMBL/GenBank/DDBJ databases">
        <title>Geovibrio thiophilus DSM 11263, complete genome.</title>
        <authorList>
            <person name="Spring S."/>
            <person name="Bunk B."/>
            <person name="Sproer C."/>
        </authorList>
    </citation>
    <scope>NUCLEOTIDE SEQUENCE [LARGE SCALE GENOMIC DNA]</scope>
    <source>
        <strain evidence="5 6">DSM 11263</strain>
    </source>
</reference>
<keyword evidence="2 3" id="KW-0175">Coiled coil</keyword>
<dbReference type="PANTHER" id="PTHR32347">
    <property type="entry name" value="EFFLUX SYSTEM COMPONENT YKNX-RELATED"/>
    <property type="match status" value="1"/>
</dbReference>
<dbReference type="GO" id="GO:0019898">
    <property type="term" value="C:extrinsic component of membrane"/>
    <property type="evidence" value="ECO:0007669"/>
    <property type="project" value="InterPro"/>
</dbReference>
<dbReference type="InterPro" id="IPR058625">
    <property type="entry name" value="MdtA-like_BSH"/>
</dbReference>
<dbReference type="KEGG" id="gtl:EP073_10695"/>
<evidence type="ECO:0000313" key="6">
    <source>
        <dbReference type="Proteomes" id="UP000287502"/>
    </source>
</evidence>
<evidence type="ECO:0000256" key="3">
    <source>
        <dbReference type="SAM" id="Coils"/>
    </source>
</evidence>
<dbReference type="InterPro" id="IPR050465">
    <property type="entry name" value="UPF0194_transport"/>
</dbReference>
<evidence type="ECO:0000313" key="5">
    <source>
        <dbReference type="EMBL" id="QAR33852.1"/>
    </source>
</evidence>
<dbReference type="PANTHER" id="PTHR32347:SF14">
    <property type="entry name" value="EFFLUX SYSTEM COMPONENT YKNX-RELATED"/>
    <property type="match status" value="1"/>
</dbReference>
<dbReference type="Gene3D" id="2.40.50.100">
    <property type="match status" value="2"/>
</dbReference>